<organism evidence="4 5">
    <name type="scientific">Chromobacterium indicum</name>
    <dbReference type="NCBI Taxonomy" id="3110228"/>
    <lineage>
        <taxon>Bacteria</taxon>
        <taxon>Pseudomonadati</taxon>
        <taxon>Pseudomonadota</taxon>
        <taxon>Betaproteobacteria</taxon>
        <taxon>Neisseriales</taxon>
        <taxon>Chromobacteriaceae</taxon>
        <taxon>Chromobacterium</taxon>
    </lineage>
</organism>
<comment type="caution">
    <text evidence="4">The sequence shown here is derived from an EMBL/GenBank/DDBJ whole genome shotgun (WGS) entry which is preliminary data.</text>
</comment>
<evidence type="ECO:0000256" key="1">
    <source>
        <dbReference type="ARBA" id="ARBA00022723"/>
    </source>
</evidence>
<accession>A0ABV0CLM3</accession>
<dbReference type="RefSeq" id="WP_104946213.1">
    <property type="nucleotide sequence ID" value="NZ_JAYFSJ010000010.1"/>
</dbReference>
<gene>
    <name evidence="4" type="ORF">VA599_15035</name>
</gene>
<name>A0ABV0CLM3_9NEIS</name>
<dbReference type="InterPro" id="IPR038492">
    <property type="entry name" value="GBBH-like_N_sf"/>
</dbReference>
<keyword evidence="1" id="KW-0479">Metal-binding</keyword>
<dbReference type="Gene3D" id="3.30.2020.30">
    <property type="match status" value="1"/>
</dbReference>
<reference evidence="4 5" key="1">
    <citation type="submission" date="2023-12" db="EMBL/GenBank/DDBJ databases">
        <title>Chromobacterium sp. strain TRC.1.1.SA producing antimicrobial pigment.</title>
        <authorList>
            <person name="Verma N."/>
            <person name="Choksket S."/>
            <person name="Pinnaka A.K."/>
            <person name="Korpole S."/>
        </authorList>
    </citation>
    <scope>NUCLEOTIDE SEQUENCE [LARGE SCALE GENOMIC DNA]</scope>
    <source>
        <strain evidence="4 5">TRC1.1.SA</strain>
    </source>
</reference>
<dbReference type="Pfam" id="PF06155">
    <property type="entry name" value="GBBH-like_N"/>
    <property type="match status" value="1"/>
</dbReference>
<sequence>MSGLAPDAAQPVEIQLHQVSKILEIAFDDGARFELPCEYLRVYSPSAEVRGHGAGQEKLQSGKMHVGITALEPVGHYALKITFDDGHDSGLYSWTYLYELGAKRGQYWQQYLDKLAAAGASRE</sequence>
<evidence type="ECO:0000313" key="4">
    <source>
        <dbReference type="EMBL" id="MEN7432066.1"/>
    </source>
</evidence>
<dbReference type="PANTHER" id="PTHR35303">
    <property type="entry name" value="OS02G0197800 PROTEIN"/>
    <property type="match status" value="1"/>
</dbReference>
<dbReference type="InterPro" id="IPR010376">
    <property type="entry name" value="GBBH-like_N"/>
</dbReference>
<evidence type="ECO:0000313" key="5">
    <source>
        <dbReference type="Proteomes" id="UP001405405"/>
    </source>
</evidence>
<dbReference type="Proteomes" id="UP001405405">
    <property type="component" value="Unassembled WGS sequence"/>
</dbReference>
<evidence type="ECO:0000256" key="2">
    <source>
        <dbReference type="ARBA" id="ARBA00023004"/>
    </source>
</evidence>
<dbReference type="EMBL" id="JAYFSJ010000010">
    <property type="protein sequence ID" value="MEN7432066.1"/>
    <property type="molecule type" value="Genomic_DNA"/>
</dbReference>
<keyword evidence="2" id="KW-0408">Iron</keyword>
<protein>
    <submittedName>
        <fullName evidence="4">DUF971 domain-containing protein</fullName>
    </submittedName>
</protein>
<keyword evidence="5" id="KW-1185">Reference proteome</keyword>
<evidence type="ECO:0000259" key="3">
    <source>
        <dbReference type="Pfam" id="PF06155"/>
    </source>
</evidence>
<proteinExistence type="predicted"/>
<feature type="domain" description="Gamma-butyrobetaine hydroxylase-like N-terminal" evidence="3">
    <location>
        <begin position="14"/>
        <end position="98"/>
    </location>
</feature>
<dbReference type="PANTHER" id="PTHR35303:SF5">
    <property type="entry name" value="OS02G0197800 PROTEIN"/>
    <property type="match status" value="1"/>
</dbReference>